<dbReference type="GeneID" id="91393086"/>
<dbReference type="RefSeq" id="WP_017533131.1">
    <property type="nucleotide sequence ID" value="NZ_BAZE01000010.1"/>
</dbReference>
<dbReference type="EMBL" id="WWHY01000001">
    <property type="protein sequence ID" value="MYR32506.1"/>
    <property type="molecule type" value="Genomic_DNA"/>
</dbReference>
<gene>
    <name evidence="2" type="ORF">GTW20_09530</name>
</gene>
<keyword evidence="1" id="KW-0472">Membrane</keyword>
<keyword evidence="1" id="KW-1133">Transmembrane helix</keyword>
<evidence type="ECO:0008006" key="4">
    <source>
        <dbReference type="Google" id="ProtNLM"/>
    </source>
</evidence>
<accession>A0A7K2IRK0</accession>
<comment type="caution">
    <text evidence="2">The sequence shown here is derived from an EMBL/GenBank/DDBJ whole genome shotgun (WGS) entry which is preliminary data.</text>
</comment>
<proteinExistence type="predicted"/>
<feature type="transmembrane region" description="Helical" evidence="1">
    <location>
        <begin position="236"/>
        <end position="258"/>
    </location>
</feature>
<evidence type="ECO:0000313" key="2">
    <source>
        <dbReference type="EMBL" id="MYR32506.1"/>
    </source>
</evidence>
<protein>
    <recommendedName>
        <fullName evidence="4">RING-type E3 ubiquitin transferase</fullName>
    </recommendedName>
</protein>
<dbReference type="AlphaFoldDB" id="A0A7K2IRK0"/>
<sequence>MLLVIGVALLAIAAVLLPLTIIGLRRWQRQRGLARLLPSALADREGQRVTLTGVAAPGPGGGPIESGLAGVECVWHGHEVLRHYRPLARDQVEGQVVERAFDSIADYGSDDLFGLVGEGRPADAERIYVDPDGTEPRDAELCLKRLVGRPQPGVAAAADDLLSRVRSPISGVFRGETIEFEYREWVIRQGARVRVTGLLRVVDGRVVLTAPDEGGLVIEHGVRERPSRVSPRRTEALALLTAFMVCLVVGAALTVAGLPLG</sequence>
<evidence type="ECO:0000256" key="1">
    <source>
        <dbReference type="SAM" id="Phobius"/>
    </source>
</evidence>
<keyword evidence="1" id="KW-0812">Transmembrane</keyword>
<evidence type="ECO:0000313" key="3">
    <source>
        <dbReference type="Proteomes" id="UP000467124"/>
    </source>
</evidence>
<feature type="transmembrane region" description="Helical" evidence="1">
    <location>
        <begin position="6"/>
        <end position="24"/>
    </location>
</feature>
<reference evidence="2 3" key="1">
    <citation type="journal article" date="2019" name="Nat. Commun.">
        <title>The antimicrobial potential of Streptomyces from insect microbiomes.</title>
        <authorList>
            <person name="Chevrette M.G."/>
            <person name="Carlson C.M."/>
            <person name="Ortega H.E."/>
            <person name="Thomas C."/>
            <person name="Ananiev G.E."/>
            <person name="Barns K.J."/>
            <person name="Book A.J."/>
            <person name="Cagnazzo J."/>
            <person name="Carlos C."/>
            <person name="Flanigan W."/>
            <person name="Grubbs K.J."/>
            <person name="Horn H.A."/>
            <person name="Hoffmann F.M."/>
            <person name="Klassen J.L."/>
            <person name="Knack J.J."/>
            <person name="Lewin G.R."/>
            <person name="McDonald B.R."/>
            <person name="Muller L."/>
            <person name="Melo W.G.P."/>
            <person name="Pinto-Tomas A.A."/>
            <person name="Schmitz A."/>
            <person name="Wendt-Pienkowski E."/>
            <person name="Wildman S."/>
            <person name="Zhao M."/>
            <person name="Zhang F."/>
            <person name="Bugni T.S."/>
            <person name="Andes D.R."/>
            <person name="Pupo M.T."/>
            <person name="Currie C.R."/>
        </authorList>
    </citation>
    <scope>NUCLEOTIDE SEQUENCE [LARGE SCALE GENOMIC DNA]</scope>
    <source>
        <strain evidence="2 3">SID5840</strain>
    </source>
</reference>
<name>A0A7K2IRK0_9ACTN</name>
<organism evidence="2 3">
    <name type="scientific">Nocardiopsis alba</name>
    <dbReference type="NCBI Taxonomy" id="53437"/>
    <lineage>
        <taxon>Bacteria</taxon>
        <taxon>Bacillati</taxon>
        <taxon>Actinomycetota</taxon>
        <taxon>Actinomycetes</taxon>
        <taxon>Streptosporangiales</taxon>
        <taxon>Nocardiopsidaceae</taxon>
        <taxon>Nocardiopsis</taxon>
    </lineage>
</organism>
<dbReference type="Proteomes" id="UP000467124">
    <property type="component" value="Unassembled WGS sequence"/>
</dbReference>